<dbReference type="EMBL" id="CP121196">
    <property type="protein sequence ID" value="XBH18062.1"/>
    <property type="molecule type" value="Genomic_DNA"/>
</dbReference>
<proteinExistence type="predicted"/>
<evidence type="ECO:0000256" key="2">
    <source>
        <dbReference type="SAM" id="Phobius"/>
    </source>
</evidence>
<accession>A0AAU7DLU9</accession>
<organism evidence="3">
    <name type="scientific">Telmatobacter sp. DSM 110680</name>
    <dbReference type="NCBI Taxonomy" id="3036704"/>
    <lineage>
        <taxon>Bacteria</taxon>
        <taxon>Pseudomonadati</taxon>
        <taxon>Acidobacteriota</taxon>
        <taxon>Terriglobia</taxon>
        <taxon>Terriglobales</taxon>
        <taxon>Acidobacteriaceae</taxon>
        <taxon>Telmatobacter</taxon>
    </lineage>
</organism>
<dbReference type="RefSeq" id="WP_348263285.1">
    <property type="nucleotide sequence ID" value="NZ_CP121196.1"/>
</dbReference>
<gene>
    <name evidence="3" type="ORF">P8935_01735</name>
</gene>
<name>A0AAU7DLU9_9BACT</name>
<sequence>MYVHFTNTQLIIGGFALFLIIIFALSAFLDKRWRTVVSLRALGADHKPYSLRQSSSCDDKDGSSNLYERYADLSARSLGTAEQRITFRGKSHQNAVGGSIRGLFSPERPIESDSDTFSAPPLSNQNPLMPSDEELRNLYLNEWKPTNMAQTPRKVVSNF</sequence>
<reference evidence="3" key="1">
    <citation type="submission" date="2023-03" db="EMBL/GenBank/DDBJ databases">
        <title>Edaphobacter sp.</title>
        <authorList>
            <person name="Huber K.J."/>
            <person name="Papendorf J."/>
            <person name="Pilke C."/>
            <person name="Bunk B."/>
            <person name="Sproeer C."/>
            <person name="Pester M."/>
        </authorList>
    </citation>
    <scope>NUCLEOTIDE SEQUENCE</scope>
    <source>
        <strain evidence="3">DSM 110680</strain>
    </source>
</reference>
<evidence type="ECO:0000256" key="1">
    <source>
        <dbReference type="SAM" id="MobiDB-lite"/>
    </source>
</evidence>
<dbReference type="AlphaFoldDB" id="A0AAU7DLU9"/>
<evidence type="ECO:0000313" key="3">
    <source>
        <dbReference type="EMBL" id="XBH18062.1"/>
    </source>
</evidence>
<feature type="compositionally biased region" description="Polar residues" evidence="1">
    <location>
        <begin position="115"/>
        <end position="128"/>
    </location>
</feature>
<protein>
    <submittedName>
        <fullName evidence="3">Uncharacterized protein</fullName>
    </submittedName>
</protein>
<keyword evidence="2" id="KW-0472">Membrane</keyword>
<feature type="transmembrane region" description="Helical" evidence="2">
    <location>
        <begin position="6"/>
        <end position="29"/>
    </location>
</feature>
<feature type="region of interest" description="Disordered" evidence="1">
    <location>
        <begin position="109"/>
        <end position="128"/>
    </location>
</feature>
<keyword evidence="2" id="KW-1133">Transmembrane helix</keyword>
<keyword evidence="2" id="KW-0812">Transmembrane</keyword>